<evidence type="ECO:0000256" key="3">
    <source>
        <dbReference type="ARBA" id="ARBA00022630"/>
    </source>
</evidence>
<feature type="transmembrane region" description="Helical" evidence="8">
    <location>
        <begin position="15"/>
        <end position="38"/>
    </location>
</feature>
<dbReference type="Pfam" id="PF07156">
    <property type="entry name" value="Prenylcys_lyase"/>
    <property type="match status" value="1"/>
</dbReference>
<dbReference type="PANTHER" id="PTHR15944">
    <property type="entry name" value="FARNESYLCYSTEINE LYASE"/>
    <property type="match status" value="1"/>
</dbReference>
<keyword evidence="5" id="KW-0274">FAD</keyword>
<dbReference type="AlphaFoldDB" id="A0A0S1MKE6"/>
<evidence type="ECO:0000256" key="5">
    <source>
        <dbReference type="ARBA" id="ARBA00022827"/>
    </source>
</evidence>
<dbReference type="PANTHER" id="PTHR15944:SF0">
    <property type="entry name" value="PRENYLCYSTEINE LYASE DOMAIN-CONTAINING PROTEIN"/>
    <property type="match status" value="1"/>
</dbReference>
<evidence type="ECO:0000259" key="9">
    <source>
        <dbReference type="Pfam" id="PF07156"/>
    </source>
</evidence>
<feature type="domain" description="Prenylcysteine lyase" evidence="9">
    <location>
        <begin position="182"/>
        <end position="565"/>
    </location>
</feature>
<organism evidence="10">
    <name type="scientific">Phakopsora pachyrhizi</name>
    <name type="common">Asian soybean rust disease fungus</name>
    <dbReference type="NCBI Taxonomy" id="170000"/>
    <lineage>
        <taxon>Eukaryota</taxon>
        <taxon>Fungi</taxon>
        <taxon>Dikarya</taxon>
        <taxon>Basidiomycota</taxon>
        <taxon>Pucciniomycotina</taxon>
        <taxon>Pucciniomycetes</taxon>
        <taxon>Pucciniales</taxon>
        <taxon>Phakopsoraceae</taxon>
        <taxon>Phakopsora</taxon>
    </lineage>
</organism>
<evidence type="ECO:0000256" key="7">
    <source>
        <dbReference type="ARBA" id="ARBA00023180"/>
    </source>
</evidence>
<accession>A0A0S1MKE6</accession>
<keyword evidence="3" id="KW-0285">Flavoprotein</keyword>
<dbReference type="GO" id="GO:0001735">
    <property type="term" value="F:prenylcysteine oxidase activity"/>
    <property type="evidence" value="ECO:0007669"/>
    <property type="project" value="InterPro"/>
</dbReference>
<keyword evidence="4" id="KW-0732">Signal</keyword>
<dbReference type="InterPro" id="IPR010795">
    <property type="entry name" value="Prenylcys_lyase"/>
</dbReference>
<dbReference type="Proteomes" id="UP001153365">
    <property type="component" value="Unassembled WGS sequence"/>
</dbReference>
<evidence type="ECO:0000256" key="8">
    <source>
        <dbReference type="SAM" id="Phobius"/>
    </source>
</evidence>
<evidence type="ECO:0000313" key="10">
    <source>
        <dbReference type="EMBL" id="ALL41420.1"/>
    </source>
</evidence>
<evidence type="ECO:0000256" key="1">
    <source>
        <dbReference type="ARBA" id="ARBA00001974"/>
    </source>
</evidence>
<keyword evidence="8" id="KW-0472">Membrane</keyword>
<comment type="similarity">
    <text evidence="2">Belongs to the prenylcysteine oxidase family.</text>
</comment>
<comment type="cofactor">
    <cofactor evidence="1">
        <name>FAD</name>
        <dbReference type="ChEBI" id="CHEBI:57692"/>
    </cofactor>
</comment>
<evidence type="ECO:0000256" key="2">
    <source>
        <dbReference type="ARBA" id="ARBA00009967"/>
    </source>
</evidence>
<evidence type="ECO:0000256" key="6">
    <source>
        <dbReference type="ARBA" id="ARBA00023002"/>
    </source>
</evidence>
<keyword evidence="6" id="KW-0560">Oxidoreductase</keyword>
<proteinExistence type="evidence at transcript level"/>
<gene>
    <name evidence="11" type="ORF">PPACK8108_LOCUS5935</name>
</gene>
<keyword evidence="8" id="KW-0812">Transmembrane</keyword>
<keyword evidence="8" id="KW-1133">Transmembrane helix</keyword>
<dbReference type="EMBL" id="CALTRL010001148">
    <property type="protein sequence ID" value="CAH7671177.1"/>
    <property type="molecule type" value="Genomic_DNA"/>
</dbReference>
<dbReference type="EMBL" id="KT247331">
    <property type="protein sequence ID" value="ALL41420.1"/>
    <property type="molecule type" value="mRNA"/>
</dbReference>
<dbReference type="InterPro" id="IPR017046">
    <property type="entry name" value="Prenylcysteine_Oxase1"/>
</dbReference>
<sequence>MFTKNRFLSDNNLSILYRLSIVVLLSLIISVNVILGVFGDLDHDHHLNQIPLSFPILTSSFLNDSTPSVTEHDSSPLRVAIIGGGPGGTSISYFLSKLANISGNQLETHLFDKADYLGGRAKVIYPFEEPDRYPPIEAGASIFVKANRHLFKAVDQFNLTIDSFDDPSLKELAIWDGTEFAFRETGRSWVDKIKLMWRYGKAPLQLDSITTKTTTRFESIYSSEFNSKGPFDNLDDWAIATGLSDLLTVTASYNLVEQEGINVQAVNELVASATRCNYGQDVSTIHALGALVSLAGSEGYSIKGGNRQIYENFATRSGAKLHLSRQVTSISRVKGSQERGETPISKFVLGSRRTNNRSVGSHEQELDNDLPFDVVVLAAPFHQTRFDRLDVGRLNSIPDQPFVHLHVTLLVTNLTSPSAKLFGGAENERAPRSIYSTMMRNVLGAGKRPIFNSLNYIRNIGKREGVIGDMNVVKIFSEGEMSDETLGELFKSSENILWLKRIEWDSYPILNPLKSKSSFTPTKLADSFYYLNGFESLISTMETQTVSAWNVANLITRDRWNFKANQTWFEMV</sequence>
<dbReference type="GO" id="GO:0030327">
    <property type="term" value="P:prenylated protein catabolic process"/>
    <property type="evidence" value="ECO:0007669"/>
    <property type="project" value="TreeGrafter"/>
</dbReference>
<evidence type="ECO:0000313" key="12">
    <source>
        <dbReference type="Proteomes" id="UP001153365"/>
    </source>
</evidence>
<dbReference type="GO" id="GO:0030328">
    <property type="term" value="P:prenylcysteine catabolic process"/>
    <property type="evidence" value="ECO:0007669"/>
    <property type="project" value="InterPro"/>
</dbReference>
<evidence type="ECO:0000256" key="4">
    <source>
        <dbReference type="ARBA" id="ARBA00022729"/>
    </source>
</evidence>
<keyword evidence="7" id="KW-0325">Glycoprotein</keyword>
<dbReference type="SUPFAM" id="SSF51905">
    <property type="entry name" value="FAD/NAD(P)-binding domain"/>
    <property type="match status" value="1"/>
</dbReference>
<dbReference type="Pfam" id="PF13450">
    <property type="entry name" value="NAD_binding_8"/>
    <property type="match status" value="1"/>
</dbReference>
<reference evidence="11" key="2">
    <citation type="submission" date="2022-06" db="EMBL/GenBank/DDBJ databases">
        <authorList>
            <consortium name="SYNGENTA / RWTH Aachen University"/>
        </authorList>
    </citation>
    <scope>NUCLEOTIDE SEQUENCE</scope>
</reference>
<protein>
    <submittedName>
        <fullName evidence="11">Prenylcysteine oxidase</fullName>
    </submittedName>
</protein>
<dbReference type="OrthoDB" id="437369at2759"/>
<dbReference type="InterPro" id="IPR036188">
    <property type="entry name" value="FAD/NAD-bd_sf"/>
</dbReference>
<reference evidence="10" key="1">
    <citation type="submission" date="2015-07" db="EMBL/GenBank/DDBJ databases">
        <title>Elucidating the P. pachyrhizi secretome and potential effectors.</title>
        <authorList>
            <person name="de Carvalho M.C.C.G."/>
            <person name="Nascimento L.C."/>
            <person name="Darben L.M."/>
            <person name="Polizel-Podanosqui A.M."/>
            <person name="Lopes-Caitar V.S."/>
            <person name="Rocha C.S."/>
            <person name="Qi M."/>
            <person name="Carazolle M."/>
            <person name="Kuwahara M.K."/>
            <person name="Pereira G.A.G."/>
            <person name="Abdelnoor R.V."/>
            <person name="Whitham S.A."/>
            <person name="Marcelino-Guimaraes F.C."/>
        </authorList>
    </citation>
    <scope>NUCLEOTIDE SEQUENCE</scope>
</reference>
<evidence type="ECO:0000313" key="11">
    <source>
        <dbReference type="EMBL" id="CAH7671177.1"/>
    </source>
</evidence>
<name>A0A0S1MKE6_PHAPC</name>
<keyword evidence="12" id="KW-1185">Reference proteome</keyword>
<dbReference type="Gene3D" id="3.50.50.60">
    <property type="entry name" value="FAD/NAD(P)-binding domain"/>
    <property type="match status" value="1"/>
</dbReference>